<gene>
    <name evidence="1" type="ORF">MAF45_08965</name>
</gene>
<comment type="caution">
    <text evidence="1">The sequence shown here is derived from an EMBL/GenBank/DDBJ whole genome shotgun (WGS) entry which is preliminary data.</text>
</comment>
<sequence>MITLEEVLSPENMREACRRVMANKGAAGVDGMTVRQLPAHFERHGASICAHIREGRYIPAAVRRVDNPKPNGGTRMLGIPTAQDRVIQQA</sequence>
<name>A0ABS9MSI5_9BURK</name>
<keyword evidence="1" id="KW-0808">Transferase</keyword>
<organism evidence="1 2">
    <name type="scientific">Mesosutterella porci</name>
    <dbReference type="NCBI Taxonomy" id="2915351"/>
    <lineage>
        <taxon>Bacteria</taxon>
        <taxon>Pseudomonadati</taxon>
        <taxon>Pseudomonadota</taxon>
        <taxon>Betaproteobacteria</taxon>
        <taxon>Burkholderiales</taxon>
        <taxon>Sutterellaceae</taxon>
        <taxon>Mesosutterella</taxon>
    </lineage>
</organism>
<evidence type="ECO:0000313" key="2">
    <source>
        <dbReference type="Proteomes" id="UP001297600"/>
    </source>
</evidence>
<reference evidence="1 2" key="1">
    <citation type="submission" date="2022-02" db="EMBL/GenBank/DDBJ databases">
        <title>Mesosutterella porci, a novel member of the family Sutterellaceae from pig feces.</title>
        <authorList>
            <person name="Wylensek D."/>
            <person name="Clavel T."/>
        </authorList>
    </citation>
    <scope>NUCLEOTIDE SEQUENCE [LARGE SCALE GENOMIC DNA]</scope>
    <source>
        <strain evidence="2">oilRF-744-wt-GAM-9</strain>
    </source>
</reference>
<keyword evidence="2" id="KW-1185">Reference proteome</keyword>
<dbReference type="InterPro" id="IPR043502">
    <property type="entry name" value="DNA/RNA_pol_sf"/>
</dbReference>
<keyword evidence="1" id="KW-0548">Nucleotidyltransferase</keyword>
<proteinExistence type="predicted"/>
<dbReference type="Proteomes" id="UP001297600">
    <property type="component" value="Unassembled WGS sequence"/>
</dbReference>
<dbReference type="EMBL" id="JAKNCT010000011">
    <property type="protein sequence ID" value="MCG5031570.1"/>
    <property type="molecule type" value="Genomic_DNA"/>
</dbReference>
<dbReference type="GO" id="GO:0003964">
    <property type="term" value="F:RNA-directed DNA polymerase activity"/>
    <property type="evidence" value="ECO:0007669"/>
    <property type="project" value="UniProtKB-KW"/>
</dbReference>
<accession>A0ABS9MSI5</accession>
<feature type="non-terminal residue" evidence="1">
    <location>
        <position position="90"/>
    </location>
</feature>
<dbReference type="SUPFAM" id="SSF56672">
    <property type="entry name" value="DNA/RNA polymerases"/>
    <property type="match status" value="1"/>
</dbReference>
<keyword evidence="1" id="KW-0695">RNA-directed DNA polymerase</keyword>
<evidence type="ECO:0000313" key="1">
    <source>
        <dbReference type="EMBL" id="MCG5031570.1"/>
    </source>
</evidence>
<protein>
    <submittedName>
        <fullName evidence="1">Group II intron reverse transcriptase/maturase</fullName>
    </submittedName>
</protein>